<protein>
    <recommendedName>
        <fullName evidence="6">Phosphotransferase</fullName>
        <ecNumber evidence="6">2.7.1.-</ecNumber>
    </recommendedName>
</protein>
<dbReference type="Gene3D" id="3.30.420.40">
    <property type="match status" value="1"/>
</dbReference>
<keyword evidence="6" id="KW-0324">Glycolysis</keyword>
<feature type="compositionally biased region" description="Polar residues" evidence="7">
    <location>
        <begin position="1"/>
        <end position="12"/>
    </location>
</feature>
<accession>A0A448YS95</accession>
<dbReference type="EMBL" id="CAACVR010000056">
    <property type="protein sequence ID" value="VEU23778.1"/>
    <property type="molecule type" value="Genomic_DNA"/>
</dbReference>
<name>A0A448YS95_BRENA</name>
<reference evidence="10 11" key="1">
    <citation type="submission" date="2018-12" db="EMBL/GenBank/DDBJ databases">
        <authorList>
            <person name="Tiukova I."/>
            <person name="Dainat J."/>
        </authorList>
    </citation>
    <scope>NUCLEOTIDE SEQUENCE [LARGE SCALE GENOMIC DNA]</scope>
</reference>
<evidence type="ECO:0000259" key="8">
    <source>
        <dbReference type="Pfam" id="PF00349"/>
    </source>
</evidence>
<dbReference type="PRINTS" id="PR00475">
    <property type="entry name" value="HEXOKINASE"/>
</dbReference>
<dbReference type="GO" id="GO:0006096">
    <property type="term" value="P:glycolytic process"/>
    <property type="evidence" value="ECO:0007669"/>
    <property type="project" value="UniProtKB-UniPathway"/>
</dbReference>
<dbReference type="UniPathway" id="UPA00109">
    <property type="reaction ID" value="UER00180"/>
</dbReference>
<dbReference type="GO" id="GO:0006013">
    <property type="term" value="P:mannose metabolic process"/>
    <property type="evidence" value="ECO:0007669"/>
    <property type="project" value="TreeGrafter"/>
</dbReference>
<dbReference type="GO" id="GO:0004340">
    <property type="term" value="F:glucokinase activity"/>
    <property type="evidence" value="ECO:0007669"/>
    <property type="project" value="TreeGrafter"/>
</dbReference>
<evidence type="ECO:0000256" key="4">
    <source>
        <dbReference type="ARBA" id="ARBA00022777"/>
    </source>
</evidence>
<keyword evidence="2 6" id="KW-0808">Transferase</keyword>
<dbReference type="Pfam" id="PF00349">
    <property type="entry name" value="Hexokinase_1"/>
    <property type="match status" value="1"/>
</dbReference>
<dbReference type="InterPro" id="IPR043129">
    <property type="entry name" value="ATPase_NBD"/>
</dbReference>
<dbReference type="InParanoid" id="A0A448YS95"/>
<proteinExistence type="inferred from homology"/>
<keyword evidence="11" id="KW-1185">Reference proteome</keyword>
<sequence>MEVSTAIQNGLQVKQHPQQQQQQPQEDSLSESLVPSSELSSASNLSSSGEDEDGSLDSTLHQIEANFSEDNVPYFVKSLHEELNCALNYHSDRSMNHTELLIPSGKECGRSLIIDLGGSTLKVCIIDLLGESKYEILARKTWEIPNDKKVISLNFFKMMADRVEEVLKTGQYFARGERISTGISWSFPFEQKKPNDGYIYVVSKGYSLADDTKGHNLAELFSNAMRNEKGIEVEVNSIINDAVSVYVSGLYVHACKLGLVLGTGLNASFAVGNSVINSELSFFGSSCATSLANNAIDRGICADYVAIPEDNYLHSEYLVYQPLEYICAGRYLGEMFRLGIELGTTHGELFENQLSRFAQCKDLTTPYQLQSDIVSKMSECSYKEAKELFMKGYGLDLSKQDFQKIVRLVEVLTNRAATVMASALMACVKFIDEHSTVPVEDKYCRLGFVGSLLKYYTGYKEMVDAVLDRYHVQMGLPVFDLRHIDDSSILGAAVAARAFVASQQ</sequence>
<dbReference type="GO" id="GO:0005524">
    <property type="term" value="F:ATP binding"/>
    <property type="evidence" value="ECO:0007669"/>
    <property type="project" value="UniProtKB-UniRule"/>
</dbReference>
<feature type="domain" description="Hexokinase C-terminal" evidence="9">
    <location>
        <begin position="272"/>
        <end position="496"/>
    </location>
</feature>
<dbReference type="CDD" id="cd24000">
    <property type="entry name" value="ASKHA_NBD_HK"/>
    <property type="match status" value="1"/>
</dbReference>
<dbReference type="Proteomes" id="UP000290900">
    <property type="component" value="Unassembled WGS sequence"/>
</dbReference>
<dbReference type="PANTHER" id="PTHR19443">
    <property type="entry name" value="HEXOKINASE"/>
    <property type="match status" value="1"/>
</dbReference>
<evidence type="ECO:0000256" key="6">
    <source>
        <dbReference type="RuleBase" id="RU362007"/>
    </source>
</evidence>
<organism evidence="10 11">
    <name type="scientific">Brettanomyces naardenensis</name>
    <name type="common">Yeast</name>
    <dbReference type="NCBI Taxonomy" id="13370"/>
    <lineage>
        <taxon>Eukaryota</taxon>
        <taxon>Fungi</taxon>
        <taxon>Dikarya</taxon>
        <taxon>Ascomycota</taxon>
        <taxon>Saccharomycotina</taxon>
        <taxon>Pichiomycetes</taxon>
        <taxon>Pichiales</taxon>
        <taxon>Pichiaceae</taxon>
        <taxon>Brettanomyces</taxon>
    </lineage>
</organism>
<feature type="region of interest" description="Disordered" evidence="7">
    <location>
        <begin position="1"/>
        <end position="56"/>
    </location>
</feature>
<dbReference type="OrthoDB" id="419537at2759"/>
<evidence type="ECO:0000256" key="1">
    <source>
        <dbReference type="ARBA" id="ARBA00009225"/>
    </source>
</evidence>
<dbReference type="GO" id="GO:0008865">
    <property type="term" value="F:fructokinase activity"/>
    <property type="evidence" value="ECO:0007669"/>
    <property type="project" value="TreeGrafter"/>
</dbReference>
<dbReference type="GO" id="GO:0005829">
    <property type="term" value="C:cytosol"/>
    <property type="evidence" value="ECO:0007669"/>
    <property type="project" value="TreeGrafter"/>
</dbReference>
<gene>
    <name evidence="10" type="ORF">BRENAR_LOCUS4507</name>
</gene>
<evidence type="ECO:0000313" key="11">
    <source>
        <dbReference type="Proteomes" id="UP000290900"/>
    </source>
</evidence>
<keyword evidence="4 6" id="KW-0418">Kinase</keyword>
<dbReference type="Gene3D" id="3.40.367.20">
    <property type="match status" value="1"/>
</dbReference>
<dbReference type="SUPFAM" id="SSF53067">
    <property type="entry name" value="Actin-like ATPase domain"/>
    <property type="match status" value="2"/>
</dbReference>
<keyword evidence="3 6" id="KW-0547">Nucleotide-binding</keyword>
<dbReference type="GO" id="GO:0006006">
    <property type="term" value="P:glucose metabolic process"/>
    <property type="evidence" value="ECO:0007669"/>
    <property type="project" value="TreeGrafter"/>
</dbReference>
<dbReference type="EC" id="2.7.1.-" evidence="6"/>
<evidence type="ECO:0000256" key="3">
    <source>
        <dbReference type="ARBA" id="ARBA00022741"/>
    </source>
</evidence>
<dbReference type="GO" id="GO:0005739">
    <property type="term" value="C:mitochondrion"/>
    <property type="evidence" value="ECO:0007669"/>
    <property type="project" value="TreeGrafter"/>
</dbReference>
<keyword evidence="5 6" id="KW-0067">ATP-binding</keyword>
<dbReference type="InterPro" id="IPR001312">
    <property type="entry name" value="Hexokinase"/>
</dbReference>
<dbReference type="GO" id="GO:0001678">
    <property type="term" value="P:intracellular glucose homeostasis"/>
    <property type="evidence" value="ECO:0007669"/>
    <property type="project" value="InterPro"/>
</dbReference>
<dbReference type="PANTHER" id="PTHR19443:SF24">
    <property type="entry name" value="PHOSPHOTRANSFERASE"/>
    <property type="match status" value="1"/>
</dbReference>
<evidence type="ECO:0000259" key="9">
    <source>
        <dbReference type="Pfam" id="PF03727"/>
    </source>
</evidence>
<comment type="similarity">
    <text evidence="1 6">Belongs to the hexokinase family.</text>
</comment>
<dbReference type="AlphaFoldDB" id="A0A448YS95"/>
<dbReference type="PROSITE" id="PS51748">
    <property type="entry name" value="HEXOKINASE_2"/>
    <property type="match status" value="1"/>
</dbReference>
<dbReference type="Pfam" id="PF03727">
    <property type="entry name" value="Hexokinase_2"/>
    <property type="match status" value="1"/>
</dbReference>
<evidence type="ECO:0000256" key="7">
    <source>
        <dbReference type="SAM" id="MobiDB-lite"/>
    </source>
</evidence>
<dbReference type="InterPro" id="IPR022673">
    <property type="entry name" value="Hexokinase_C"/>
</dbReference>
<dbReference type="GO" id="GO:0005536">
    <property type="term" value="F:D-glucose binding"/>
    <property type="evidence" value="ECO:0007669"/>
    <property type="project" value="InterPro"/>
</dbReference>
<dbReference type="InterPro" id="IPR022672">
    <property type="entry name" value="Hexokinase_N"/>
</dbReference>
<dbReference type="GO" id="GO:0019158">
    <property type="term" value="F:mannokinase activity"/>
    <property type="evidence" value="ECO:0007669"/>
    <property type="project" value="TreeGrafter"/>
</dbReference>
<feature type="domain" description="Hexokinase N-terminal" evidence="8">
    <location>
        <begin position="67"/>
        <end position="251"/>
    </location>
</feature>
<evidence type="ECO:0000256" key="5">
    <source>
        <dbReference type="ARBA" id="ARBA00022840"/>
    </source>
</evidence>
<evidence type="ECO:0000313" key="10">
    <source>
        <dbReference type="EMBL" id="VEU23778.1"/>
    </source>
</evidence>
<evidence type="ECO:0000256" key="2">
    <source>
        <dbReference type="ARBA" id="ARBA00022679"/>
    </source>
</evidence>
<dbReference type="STRING" id="13370.A0A448YS95"/>
<feature type="compositionally biased region" description="Low complexity" evidence="7">
    <location>
        <begin position="15"/>
        <end position="48"/>
    </location>
</feature>